<evidence type="ECO:0000256" key="4">
    <source>
        <dbReference type="ARBA" id="ARBA00023125"/>
    </source>
</evidence>
<accession>A0A7Z2VN04</accession>
<dbReference type="GO" id="GO:0006355">
    <property type="term" value="P:regulation of DNA-templated transcription"/>
    <property type="evidence" value="ECO:0007669"/>
    <property type="project" value="InterPro"/>
</dbReference>
<dbReference type="InterPro" id="IPR036388">
    <property type="entry name" value="WH-like_DNA-bd_sf"/>
</dbReference>
<keyword evidence="3" id="KW-0805">Transcription regulation</keyword>
<dbReference type="EMBL" id="CP051680">
    <property type="protein sequence ID" value="QJD86253.1"/>
    <property type="molecule type" value="Genomic_DNA"/>
</dbReference>
<dbReference type="RefSeq" id="WP_169282503.1">
    <property type="nucleotide sequence ID" value="NZ_CP051680.1"/>
</dbReference>
<sequence length="374" mass="41851">MRVMIVEDEKPILDLMARLVGQHPSLTIVGTFTSSAAALAAYEEIKPDAAFLDVEMPRMGGIELADKLKAIDERVQIVFTTAYPQYAVEAFRVSAVDYLLKPVTPDAIERVVSRLSKNHALHSMPPPHAAATEEPTVRCLGTFETRLSDGSLMSWPTRKTEELFAYLLVYPNRIAGKWHLADLLWPDLDESRALHNVHNTVYRLKKALREAGIAVELTHSGEGYDLRKPPIFTDLELFRDFMKGAASIDEEKAVEGTKLLISSRGALFAGKDYAWSAGLEAEIFQQQASLASKLSDYYRRSGDETAAKEMLRAYLSYAPLDEKMNAELLRLYSKSGELGLFRSHYDKYAGLLSEELGLAPSDQIREMMKELSIN</sequence>
<dbReference type="SUPFAM" id="SSF46894">
    <property type="entry name" value="C-terminal effector domain of the bipartite response regulators"/>
    <property type="match status" value="1"/>
</dbReference>
<evidence type="ECO:0000313" key="9">
    <source>
        <dbReference type="Proteomes" id="UP000502248"/>
    </source>
</evidence>
<evidence type="ECO:0000256" key="2">
    <source>
        <dbReference type="ARBA" id="ARBA00023012"/>
    </source>
</evidence>
<dbReference type="InterPro" id="IPR005158">
    <property type="entry name" value="BTAD"/>
</dbReference>
<keyword evidence="5" id="KW-0804">Transcription</keyword>
<keyword evidence="9" id="KW-1185">Reference proteome</keyword>
<comment type="similarity">
    <text evidence="1">Belongs to the AfsR/DnrI/RedD regulatory family.</text>
</comment>
<keyword evidence="6" id="KW-0597">Phosphoprotein</keyword>
<dbReference type="Pfam" id="PF00072">
    <property type="entry name" value="Response_reg"/>
    <property type="match status" value="1"/>
</dbReference>
<proteinExistence type="inferred from homology"/>
<evidence type="ECO:0000256" key="3">
    <source>
        <dbReference type="ARBA" id="ARBA00023015"/>
    </source>
</evidence>
<dbReference type="SUPFAM" id="SSF52172">
    <property type="entry name" value="CheY-like"/>
    <property type="match status" value="1"/>
</dbReference>
<dbReference type="InterPro" id="IPR011990">
    <property type="entry name" value="TPR-like_helical_dom_sf"/>
</dbReference>
<feature type="modified residue" description="4-aspartylphosphate" evidence="6">
    <location>
        <position position="53"/>
    </location>
</feature>
<dbReference type="GO" id="GO:0003677">
    <property type="term" value="F:DNA binding"/>
    <property type="evidence" value="ECO:0007669"/>
    <property type="project" value="UniProtKB-KW"/>
</dbReference>
<dbReference type="SUPFAM" id="SSF48452">
    <property type="entry name" value="TPR-like"/>
    <property type="match status" value="1"/>
</dbReference>
<evidence type="ECO:0000256" key="1">
    <source>
        <dbReference type="ARBA" id="ARBA00005820"/>
    </source>
</evidence>
<dbReference type="SMART" id="SM00448">
    <property type="entry name" value="REC"/>
    <property type="match status" value="1"/>
</dbReference>
<dbReference type="InterPro" id="IPR001789">
    <property type="entry name" value="Sig_transdc_resp-reg_receiver"/>
</dbReference>
<dbReference type="InterPro" id="IPR001867">
    <property type="entry name" value="OmpR/PhoB-type_DNA-bd"/>
</dbReference>
<gene>
    <name evidence="8" type="ORF">HH215_25855</name>
</gene>
<dbReference type="InterPro" id="IPR016032">
    <property type="entry name" value="Sig_transdc_resp-reg_C-effctor"/>
</dbReference>
<dbReference type="Gene3D" id="3.40.50.2300">
    <property type="match status" value="1"/>
</dbReference>
<dbReference type="Pfam" id="PF03704">
    <property type="entry name" value="BTAD"/>
    <property type="match status" value="1"/>
</dbReference>
<dbReference type="AlphaFoldDB" id="A0A7Z2VN04"/>
<dbReference type="Gene3D" id="1.25.40.10">
    <property type="entry name" value="Tetratricopeptide repeat domain"/>
    <property type="match status" value="1"/>
</dbReference>
<protein>
    <submittedName>
        <fullName evidence="8">Response regulator</fullName>
    </submittedName>
</protein>
<dbReference type="PANTHER" id="PTHR35807">
    <property type="entry name" value="TRANSCRIPTIONAL REGULATOR REDD-RELATED"/>
    <property type="match status" value="1"/>
</dbReference>
<feature type="domain" description="Response regulatory" evidence="7">
    <location>
        <begin position="2"/>
        <end position="116"/>
    </location>
</feature>
<evidence type="ECO:0000256" key="6">
    <source>
        <dbReference type="PROSITE-ProRule" id="PRU00169"/>
    </source>
</evidence>
<evidence type="ECO:0000259" key="7">
    <source>
        <dbReference type="PROSITE" id="PS50110"/>
    </source>
</evidence>
<keyword evidence="2" id="KW-0902">Two-component regulatory system</keyword>
<dbReference type="KEGG" id="cheb:HH215_25855"/>
<dbReference type="PANTHER" id="PTHR35807:SF1">
    <property type="entry name" value="TRANSCRIPTIONAL REGULATOR REDD"/>
    <property type="match status" value="1"/>
</dbReference>
<keyword evidence="4" id="KW-0238">DNA-binding</keyword>
<dbReference type="GO" id="GO:0000160">
    <property type="term" value="P:phosphorelay signal transduction system"/>
    <property type="evidence" value="ECO:0007669"/>
    <property type="project" value="UniProtKB-KW"/>
</dbReference>
<dbReference type="InterPro" id="IPR011006">
    <property type="entry name" value="CheY-like_superfamily"/>
</dbReference>
<dbReference type="SMART" id="SM00862">
    <property type="entry name" value="Trans_reg_C"/>
    <property type="match status" value="1"/>
</dbReference>
<reference evidence="8 9" key="1">
    <citation type="submission" date="2020-04" db="EMBL/GenBank/DDBJ databases">
        <title>Genome sequencing of novel species.</title>
        <authorList>
            <person name="Heo J."/>
            <person name="Kim S.-J."/>
            <person name="Kim J.-S."/>
            <person name="Hong S.-B."/>
            <person name="Kwon S.-W."/>
        </authorList>
    </citation>
    <scope>NUCLEOTIDE SEQUENCE [LARGE SCALE GENOMIC DNA]</scope>
    <source>
        <strain evidence="8 9">MFER-1</strain>
    </source>
</reference>
<dbReference type="Proteomes" id="UP000502248">
    <property type="component" value="Chromosome"/>
</dbReference>
<dbReference type="InterPro" id="IPR051677">
    <property type="entry name" value="AfsR-DnrI-RedD_regulator"/>
</dbReference>
<evidence type="ECO:0000256" key="5">
    <source>
        <dbReference type="ARBA" id="ARBA00023163"/>
    </source>
</evidence>
<evidence type="ECO:0000313" key="8">
    <source>
        <dbReference type="EMBL" id="QJD86253.1"/>
    </source>
</evidence>
<dbReference type="Gene3D" id="1.10.10.10">
    <property type="entry name" value="Winged helix-like DNA-binding domain superfamily/Winged helix DNA-binding domain"/>
    <property type="match status" value="1"/>
</dbReference>
<name>A0A7Z2VN04_9BACL</name>
<dbReference type="SMART" id="SM01043">
    <property type="entry name" value="BTAD"/>
    <property type="match status" value="1"/>
</dbReference>
<dbReference type="PROSITE" id="PS50110">
    <property type="entry name" value="RESPONSE_REGULATORY"/>
    <property type="match status" value="1"/>
</dbReference>
<organism evidence="8 9">
    <name type="scientific">Cohnella herbarum</name>
    <dbReference type="NCBI Taxonomy" id="2728023"/>
    <lineage>
        <taxon>Bacteria</taxon>
        <taxon>Bacillati</taxon>
        <taxon>Bacillota</taxon>
        <taxon>Bacilli</taxon>
        <taxon>Bacillales</taxon>
        <taxon>Paenibacillaceae</taxon>
        <taxon>Cohnella</taxon>
    </lineage>
</organism>